<feature type="modified residue" description="4-aspartylphosphate" evidence="4">
    <location>
        <position position="66"/>
    </location>
</feature>
<comment type="catalytic activity">
    <reaction evidence="3">
        <text>2 GTP = 3',3'-c-di-GMP + 2 diphosphate</text>
        <dbReference type="Rhea" id="RHEA:24898"/>
        <dbReference type="ChEBI" id="CHEBI:33019"/>
        <dbReference type="ChEBI" id="CHEBI:37565"/>
        <dbReference type="ChEBI" id="CHEBI:58805"/>
        <dbReference type="EC" id="2.7.7.65"/>
    </reaction>
</comment>
<dbReference type="SMART" id="SM00267">
    <property type="entry name" value="GGDEF"/>
    <property type="match status" value="1"/>
</dbReference>
<gene>
    <name evidence="7" type="ORF">XsacCFBP4641_01280</name>
</gene>
<evidence type="ECO:0000256" key="3">
    <source>
        <dbReference type="ARBA" id="ARBA00034247"/>
    </source>
</evidence>
<dbReference type="Pfam" id="PF00072">
    <property type="entry name" value="Response_reg"/>
    <property type="match status" value="1"/>
</dbReference>
<evidence type="ECO:0000259" key="6">
    <source>
        <dbReference type="PROSITE" id="PS50887"/>
    </source>
</evidence>
<name>A0A2P5Z9D0_9XANT</name>
<protein>
    <recommendedName>
        <fullName evidence="2">diguanylate cyclase</fullName>
        <ecNumber evidence="2">2.7.7.65</ecNumber>
    </recommendedName>
</protein>
<evidence type="ECO:0000256" key="1">
    <source>
        <dbReference type="ARBA" id="ARBA00001946"/>
    </source>
</evidence>
<evidence type="ECO:0000256" key="2">
    <source>
        <dbReference type="ARBA" id="ARBA00012528"/>
    </source>
</evidence>
<organism evidence="7 8">
    <name type="scientific">Xanthomonas sacchari</name>
    <dbReference type="NCBI Taxonomy" id="56458"/>
    <lineage>
        <taxon>Bacteria</taxon>
        <taxon>Pseudomonadati</taxon>
        <taxon>Pseudomonadota</taxon>
        <taxon>Gammaproteobacteria</taxon>
        <taxon>Lysobacterales</taxon>
        <taxon>Lysobacteraceae</taxon>
        <taxon>Xanthomonas</taxon>
    </lineage>
</organism>
<dbReference type="EMBL" id="MDEK01000001">
    <property type="protein sequence ID" value="PPU85254.1"/>
    <property type="molecule type" value="Genomic_DNA"/>
</dbReference>
<dbReference type="PANTHER" id="PTHR45138:SF9">
    <property type="entry name" value="DIGUANYLATE CYCLASE DGCM-RELATED"/>
    <property type="match status" value="1"/>
</dbReference>
<dbReference type="PANTHER" id="PTHR45138">
    <property type="entry name" value="REGULATORY COMPONENTS OF SENSORY TRANSDUCTION SYSTEM"/>
    <property type="match status" value="1"/>
</dbReference>
<dbReference type="Pfam" id="PF00990">
    <property type="entry name" value="GGDEF"/>
    <property type="match status" value="1"/>
</dbReference>
<accession>A0A2P5Z9D0</accession>
<dbReference type="Proteomes" id="UP000247346">
    <property type="component" value="Unassembled WGS sequence"/>
</dbReference>
<comment type="cofactor">
    <cofactor evidence="1">
        <name>Mg(2+)</name>
        <dbReference type="ChEBI" id="CHEBI:18420"/>
    </cofactor>
</comment>
<dbReference type="PROSITE" id="PS50887">
    <property type="entry name" value="GGDEF"/>
    <property type="match status" value="1"/>
</dbReference>
<dbReference type="InterPro" id="IPR000160">
    <property type="entry name" value="GGDEF_dom"/>
</dbReference>
<dbReference type="NCBIfam" id="TIGR00254">
    <property type="entry name" value="GGDEF"/>
    <property type="match status" value="1"/>
</dbReference>
<proteinExistence type="predicted"/>
<feature type="domain" description="GGDEF" evidence="6">
    <location>
        <begin position="176"/>
        <end position="311"/>
    </location>
</feature>
<dbReference type="SMART" id="SM00448">
    <property type="entry name" value="REC"/>
    <property type="match status" value="1"/>
</dbReference>
<dbReference type="OrthoDB" id="9803824at2"/>
<evidence type="ECO:0000313" key="8">
    <source>
        <dbReference type="Proteomes" id="UP000247346"/>
    </source>
</evidence>
<feature type="domain" description="Response regulatory" evidence="5">
    <location>
        <begin position="18"/>
        <end position="133"/>
    </location>
</feature>
<dbReference type="Gene3D" id="3.30.70.270">
    <property type="match status" value="1"/>
</dbReference>
<dbReference type="SUPFAM" id="SSF52172">
    <property type="entry name" value="CheY-like"/>
    <property type="match status" value="1"/>
</dbReference>
<dbReference type="InterPro" id="IPR011006">
    <property type="entry name" value="CheY-like_superfamily"/>
</dbReference>
<keyword evidence="4" id="KW-0597">Phosphoprotein</keyword>
<dbReference type="InterPro" id="IPR029787">
    <property type="entry name" value="Nucleotide_cyclase"/>
</dbReference>
<dbReference type="GO" id="GO:0052621">
    <property type="term" value="F:diguanylate cyclase activity"/>
    <property type="evidence" value="ECO:0007669"/>
    <property type="project" value="UniProtKB-EC"/>
</dbReference>
<sequence length="311" mass="33549">MSDFAAYRRLAPQGRRPRVLIVDDQPINIHALHELLRDACEVSMALDGARALALCQQQPPDLVLLDVMMPELDGLQVCRRLKADPVTADIPVVFVTGQDAPEDEVAALEAGGADFISKPVQPVVVRARVQNHLIMKLQSDLLREVALLDGLTEVANRRRFDEALGTHWQACLREGKPCGVLMIDVDYFKRYNDHYGHQLGDGCLRAVAQALAGCVLRPHDLLARYGGEEFVALLPGSEAEGVREVAQRMLHGVEALQLAHAASPLGPCVSISLGGAVALPQAETSAAQLLAQADAQLYLAKQGGRARASVA</sequence>
<dbReference type="PROSITE" id="PS50110">
    <property type="entry name" value="RESPONSE_REGULATORY"/>
    <property type="match status" value="1"/>
</dbReference>
<dbReference type="InterPro" id="IPR001789">
    <property type="entry name" value="Sig_transdc_resp-reg_receiver"/>
</dbReference>
<dbReference type="Gene3D" id="3.40.50.2300">
    <property type="match status" value="1"/>
</dbReference>
<dbReference type="RefSeq" id="WP_010343936.1">
    <property type="nucleotide sequence ID" value="NZ_CP132343.1"/>
</dbReference>
<dbReference type="GeneID" id="93879692"/>
<dbReference type="CDD" id="cd01949">
    <property type="entry name" value="GGDEF"/>
    <property type="match status" value="1"/>
</dbReference>
<dbReference type="InterPro" id="IPR043128">
    <property type="entry name" value="Rev_trsase/Diguanyl_cyclase"/>
</dbReference>
<dbReference type="GO" id="GO:0005886">
    <property type="term" value="C:plasma membrane"/>
    <property type="evidence" value="ECO:0007669"/>
    <property type="project" value="TreeGrafter"/>
</dbReference>
<evidence type="ECO:0000259" key="5">
    <source>
        <dbReference type="PROSITE" id="PS50110"/>
    </source>
</evidence>
<dbReference type="CDD" id="cd19920">
    <property type="entry name" value="REC_PA4781-like"/>
    <property type="match status" value="1"/>
</dbReference>
<dbReference type="GO" id="GO:0043709">
    <property type="term" value="P:cell adhesion involved in single-species biofilm formation"/>
    <property type="evidence" value="ECO:0007669"/>
    <property type="project" value="TreeGrafter"/>
</dbReference>
<dbReference type="FunFam" id="3.30.70.270:FF:000001">
    <property type="entry name" value="Diguanylate cyclase domain protein"/>
    <property type="match status" value="1"/>
</dbReference>
<reference evidence="7 8" key="1">
    <citation type="submission" date="2016-08" db="EMBL/GenBank/DDBJ databases">
        <authorList>
            <person name="Seilhamer J.J."/>
        </authorList>
    </citation>
    <scope>NUCLEOTIDE SEQUENCE [LARGE SCALE GENOMIC DNA]</scope>
    <source>
        <strain evidence="7 8">CFBP4641</strain>
    </source>
</reference>
<dbReference type="AlphaFoldDB" id="A0A2P5Z9D0"/>
<dbReference type="SUPFAM" id="SSF55073">
    <property type="entry name" value="Nucleotide cyclase"/>
    <property type="match status" value="1"/>
</dbReference>
<comment type="caution">
    <text evidence="7">The sequence shown here is derived from an EMBL/GenBank/DDBJ whole genome shotgun (WGS) entry which is preliminary data.</text>
</comment>
<dbReference type="GO" id="GO:1902201">
    <property type="term" value="P:negative regulation of bacterial-type flagellum-dependent cell motility"/>
    <property type="evidence" value="ECO:0007669"/>
    <property type="project" value="TreeGrafter"/>
</dbReference>
<dbReference type="GO" id="GO:0000160">
    <property type="term" value="P:phosphorelay signal transduction system"/>
    <property type="evidence" value="ECO:0007669"/>
    <property type="project" value="InterPro"/>
</dbReference>
<dbReference type="EC" id="2.7.7.65" evidence="2"/>
<evidence type="ECO:0000256" key="4">
    <source>
        <dbReference type="PROSITE-ProRule" id="PRU00169"/>
    </source>
</evidence>
<evidence type="ECO:0000313" key="7">
    <source>
        <dbReference type="EMBL" id="PPU85254.1"/>
    </source>
</evidence>
<dbReference type="InterPro" id="IPR050469">
    <property type="entry name" value="Diguanylate_Cyclase"/>
</dbReference>